<evidence type="ECO:0000259" key="1">
    <source>
        <dbReference type="Pfam" id="PF01712"/>
    </source>
</evidence>
<feature type="domain" description="Deoxynucleoside kinase" evidence="1">
    <location>
        <begin position="71"/>
        <end position="285"/>
    </location>
</feature>
<accession>A0AAW0PMH7</accession>
<organism evidence="2 3">
    <name type="scientific">Mugilogobius chulae</name>
    <name type="common">yellowstripe goby</name>
    <dbReference type="NCBI Taxonomy" id="88201"/>
    <lineage>
        <taxon>Eukaryota</taxon>
        <taxon>Metazoa</taxon>
        <taxon>Chordata</taxon>
        <taxon>Craniata</taxon>
        <taxon>Vertebrata</taxon>
        <taxon>Euteleostomi</taxon>
        <taxon>Actinopterygii</taxon>
        <taxon>Neopterygii</taxon>
        <taxon>Teleostei</taxon>
        <taxon>Neoteleostei</taxon>
        <taxon>Acanthomorphata</taxon>
        <taxon>Gobiaria</taxon>
        <taxon>Gobiiformes</taxon>
        <taxon>Gobioidei</taxon>
        <taxon>Gobiidae</taxon>
        <taxon>Gobionellinae</taxon>
        <taxon>Mugilogobius</taxon>
    </lineage>
</organism>
<sequence>MWAKFAVKLNSRSCLVPFVRRCGGGNAAPVLRYNSTRNSPKAEPHSRTMALTEGRRCASACEEGKARLKRVSIEGNIAVGKSTFARLLQSACPDWEVVAEPVATWQNIQSGASGGSSECSVSNLLQMMYSDPQRWSYTFQTHSCMSRMRTQLQPPEPRLGRGQGQTVQVYERSIYSDRYIFALNSLNWAEFGHRVALEGIIYLRASPQTCMRRLQIRARPEERAVQQDYLDKLHTQHEKWLVDRSTQVHFESLRRAPVLQLDASVEFKSDPEVQQDYITKVKDFMSSL</sequence>
<proteinExistence type="predicted"/>
<dbReference type="EMBL" id="JBBPFD010000003">
    <property type="protein sequence ID" value="KAK7933062.1"/>
    <property type="molecule type" value="Genomic_DNA"/>
</dbReference>
<dbReference type="PANTHER" id="PTHR10513">
    <property type="entry name" value="DEOXYNUCLEOSIDE KINASE"/>
    <property type="match status" value="1"/>
</dbReference>
<dbReference type="CDD" id="cd01673">
    <property type="entry name" value="dNK"/>
    <property type="match status" value="1"/>
</dbReference>
<dbReference type="SUPFAM" id="SSF52540">
    <property type="entry name" value="P-loop containing nucleoside triphosphate hydrolases"/>
    <property type="match status" value="1"/>
</dbReference>
<protein>
    <recommendedName>
        <fullName evidence="1">Deoxynucleoside kinase domain-containing protein</fullName>
    </recommendedName>
</protein>
<dbReference type="Gene3D" id="3.40.50.300">
    <property type="entry name" value="P-loop containing nucleotide triphosphate hydrolases"/>
    <property type="match status" value="1"/>
</dbReference>
<comment type="caution">
    <text evidence="2">The sequence shown here is derived from an EMBL/GenBank/DDBJ whole genome shotgun (WGS) entry which is preliminary data.</text>
</comment>
<dbReference type="PANTHER" id="PTHR10513:SF8">
    <property type="entry name" value="DEOXYGUANOSINE KINASE, MITOCHONDRIAL"/>
    <property type="match status" value="1"/>
</dbReference>
<dbReference type="Proteomes" id="UP001460270">
    <property type="component" value="Unassembled WGS sequence"/>
</dbReference>
<dbReference type="InterPro" id="IPR050566">
    <property type="entry name" value="Deoxyribonucleoside_kinase"/>
</dbReference>
<dbReference type="AlphaFoldDB" id="A0AAW0PMH7"/>
<reference evidence="3" key="1">
    <citation type="submission" date="2024-04" db="EMBL/GenBank/DDBJ databases">
        <title>Salinicola lusitanus LLJ914,a marine bacterium isolated from the Okinawa Trough.</title>
        <authorList>
            <person name="Li J."/>
        </authorList>
    </citation>
    <scope>NUCLEOTIDE SEQUENCE [LARGE SCALE GENOMIC DNA]</scope>
</reference>
<dbReference type="GO" id="GO:0005739">
    <property type="term" value="C:mitochondrion"/>
    <property type="evidence" value="ECO:0007669"/>
    <property type="project" value="TreeGrafter"/>
</dbReference>
<name>A0AAW0PMH7_9GOBI</name>
<dbReference type="InterPro" id="IPR031314">
    <property type="entry name" value="DNK_dom"/>
</dbReference>
<evidence type="ECO:0000313" key="3">
    <source>
        <dbReference type="Proteomes" id="UP001460270"/>
    </source>
</evidence>
<dbReference type="InterPro" id="IPR027417">
    <property type="entry name" value="P-loop_NTPase"/>
</dbReference>
<keyword evidence="3" id="KW-1185">Reference proteome</keyword>
<dbReference type="GO" id="GO:0004138">
    <property type="term" value="F:deoxyguanosine kinase activity"/>
    <property type="evidence" value="ECO:0007669"/>
    <property type="project" value="TreeGrafter"/>
</dbReference>
<evidence type="ECO:0000313" key="2">
    <source>
        <dbReference type="EMBL" id="KAK7933062.1"/>
    </source>
</evidence>
<gene>
    <name evidence="2" type="ORF">WMY93_003958</name>
</gene>
<dbReference type="Pfam" id="PF01712">
    <property type="entry name" value="dNK"/>
    <property type="match status" value="1"/>
</dbReference>